<dbReference type="PANTHER" id="PTHR20935:SF1">
    <property type="entry name" value="SLL1549 PROTEIN"/>
    <property type="match status" value="1"/>
</dbReference>
<comment type="caution">
    <text evidence="2">The sequence shown here is derived from an EMBL/GenBank/DDBJ whole genome shotgun (WGS) entry which is preliminary data.</text>
</comment>
<name>A0A9D7E0N6_9PROT</name>
<organism evidence="2 3">
    <name type="scientific">Candidatus Methylophosphatis roskildensis</name>
    <dbReference type="NCBI Taxonomy" id="2899263"/>
    <lineage>
        <taxon>Bacteria</taxon>
        <taxon>Pseudomonadati</taxon>
        <taxon>Pseudomonadota</taxon>
        <taxon>Betaproteobacteria</taxon>
        <taxon>Nitrosomonadales</taxon>
        <taxon>Sterolibacteriaceae</taxon>
        <taxon>Candidatus Methylophosphatis</taxon>
    </lineage>
</organism>
<dbReference type="InterPro" id="IPR051021">
    <property type="entry name" value="Mito_Ser/Thr_phosphatase"/>
</dbReference>
<accession>A0A9D7E0N6</accession>
<dbReference type="EMBL" id="JADJEV010000004">
    <property type="protein sequence ID" value="MBK6974311.1"/>
    <property type="molecule type" value="Genomic_DNA"/>
</dbReference>
<dbReference type="Proteomes" id="UP000807785">
    <property type="component" value="Unassembled WGS sequence"/>
</dbReference>
<evidence type="ECO:0000313" key="2">
    <source>
        <dbReference type="EMBL" id="MBK6974311.1"/>
    </source>
</evidence>
<dbReference type="Gene3D" id="3.40.50.1240">
    <property type="entry name" value="Phosphoglycerate mutase-like"/>
    <property type="match status" value="1"/>
</dbReference>
<evidence type="ECO:0000256" key="1">
    <source>
        <dbReference type="ARBA" id="ARBA00022801"/>
    </source>
</evidence>
<dbReference type="CDD" id="cd07040">
    <property type="entry name" value="HP"/>
    <property type="match status" value="1"/>
</dbReference>
<dbReference type="InterPro" id="IPR029033">
    <property type="entry name" value="His_PPase_superfam"/>
</dbReference>
<dbReference type="SUPFAM" id="SSF53254">
    <property type="entry name" value="Phosphoglycerate mutase-like"/>
    <property type="match status" value="1"/>
</dbReference>
<dbReference type="PANTHER" id="PTHR20935">
    <property type="entry name" value="PHOSPHOGLYCERATE MUTASE-RELATED"/>
    <property type="match status" value="1"/>
</dbReference>
<gene>
    <name evidence="2" type="ORF">IPH26_15650</name>
</gene>
<protein>
    <submittedName>
        <fullName evidence="2">Histidine phosphatase family protein</fullName>
    </submittedName>
</protein>
<proteinExistence type="predicted"/>
<dbReference type="SMART" id="SM00855">
    <property type="entry name" value="PGAM"/>
    <property type="match status" value="1"/>
</dbReference>
<sequence length="153" mass="16789">MDLLLWRHAEAVDGLPDEQRELTTRGRRQAESIAEWLAERRPKDLRIIVSPAKRALQTARLFTREFEITPKVGTAADFRSLLTAAGWPEAGGAVLVVGHQPTLGQTASFLLTGKAADLSFKKGALWWISTRERGGVRQSVLKASITAELADGD</sequence>
<dbReference type="InterPro" id="IPR013078">
    <property type="entry name" value="His_Pase_superF_clade-1"/>
</dbReference>
<dbReference type="Pfam" id="PF00300">
    <property type="entry name" value="His_Phos_1"/>
    <property type="match status" value="1"/>
</dbReference>
<dbReference type="AlphaFoldDB" id="A0A9D7E0N6"/>
<dbReference type="GO" id="GO:0016787">
    <property type="term" value="F:hydrolase activity"/>
    <property type="evidence" value="ECO:0007669"/>
    <property type="project" value="UniProtKB-KW"/>
</dbReference>
<reference evidence="2" key="1">
    <citation type="submission" date="2020-10" db="EMBL/GenBank/DDBJ databases">
        <title>Connecting structure to function with the recovery of over 1000 high-quality activated sludge metagenome-assembled genomes encoding full-length rRNA genes using long-read sequencing.</title>
        <authorList>
            <person name="Singleton C.M."/>
            <person name="Petriglieri F."/>
            <person name="Kristensen J.M."/>
            <person name="Kirkegaard R.H."/>
            <person name="Michaelsen T.Y."/>
            <person name="Andersen M.H."/>
            <person name="Karst S.M."/>
            <person name="Dueholm M.S."/>
            <person name="Nielsen P.H."/>
            <person name="Albertsen M."/>
        </authorList>
    </citation>
    <scope>NUCLEOTIDE SEQUENCE</scope>
    <source>
        <strain evidence="2">Bjer_18-Q3-R1-45_BAT3C.347</strain>
    </source>
</reference>
<keyword evidence="1" id="KW-0378">Hydrolase</keyword>
<evidence type="ECO:0000313" key="3">
    <source>
        <dbReference type="Proteomes" id="UP000807785"/>
    </source>
</evidence>